<dbReference type="SUPFAM" id="SSF48150">
    <property type="entry name" value="DNA-glycosylase"/>
    <property type="match status" value="1"/>
</dbReference>
<proteinExistence type="inferred from homology"/>
<evidence type="ECO:0000256" key="9">
    <source>
        <dbReference type="ARBA" id="ARBA00023239"/>
    </source>
</evidence>
<dbReference type="SMART" id="SM00478">
    <property type="entry name" value="ENDO3c"/>
    <property type="match status" value="1"/>
</dbReference>
<dbReference type="InterPro" id="IPR011257">
    <property type="entry name" value="DNA_glycosylase"/>
</dbReference>
<dbReference type="RefSeq" id="WP_060687528.1">
    <property type="nucleotide sequence ID" value="NZ_LGKN01000005.1"/>
</dbReference>
<evidence type="ECO:0000313" key="13">
    <source>
        <dbReference type="Proteomes" id="UP000050502"/>
    </source>
</evidence>
<dbReference type="GO" id="GO:0051539">
    <property type="term" value="F:4 iron, 4 sulfur cluster binding"/>
    <property type="evidence" value="ECO:0007669"/>
    <property type="project" value="InterPro"/>
</dbReference>
<dbReference type="PROSITE" id="PS00764">
    <property type="entry name" value="ENDONUCLEASE_III_1"/>
    <property type="match status" value="1"/>
</dbReference>
<keyword evidence="5" id="KW-0378">Hydrolase</keyword>
<evidence type="ECO:0000256" key="3">
    <source>
        <dbReference type="ARBA" id="ARBA00022723"/>
    </source>
</evidence>
<keyword evidence="4" id="KW-0227">DNA damage</keyword>
<name>A0A0P6YBY4_9CHLR</name>
<evidence type="ECO:0000256" key="2">
    <source>
        <dbReference type="ARBA" id="ARBA00008343"/>
    </source>
</evidence>
<dbReference type="GO" id="GO:0000703">
    <property type="term" value="F:oxidized pyrimidine nucleobase lesion DNA N-glycosylase activity"/>
    <property type="evidence" value="ECO:0007669"/>
    <property type="project" value="TreeGrafter"/>
</dbReference>
<evidence type="ECO:0000256" key="8">
    <source>
        <dbReference type="ARBA" id="ARBA00023204"/>
    </source>
</evidence>
<comment type="caution">
    <text evidence="12">The sequence shown here is derived from an EMBL/GenBank/DDBJ whole genome shotgun (WGS) entry which is preliminary data.</text>
</comment>
<dbReference type="CDD" id="cd00056">
    <property type="entry name" value="ENDO3c"/>
    <property type="match status" value="1"/>
</dbReference>
<dbReference type="InterPro" id="IPR003265">
    <property type="entry name" value="HhH-GPD_domain"/>
</dbReference>
<keyword evidence="6" id="KW-0408">Iron</keyword>
<dbReference type="GO" id="GO:0003906">
    <property type="term" value="F:DNA-(apurinic or apyrimidinic site) endonuclease activity"/>
    <property type="evidence" value="ECO:0007669"/>
    <property type="project" value="TreeGrafter"/>
</dbReference>
<gene>
    <name evidence="12" type="ORF">SE16_09225</name>
</gene>
<keyword evidence="9 12" id="KW-0456">Lyase</keyword>
<sequence>MTNPAFDIDEAMRRVEAAVRPFPKAALFELAEEGHASVFEILVACILSIRTRDEVTLPVARSLFTHARTPNDILALGVEGVDQLIRAVSFHERKAAQIVAIARHAVEHHNGKLPCHRETLLAFKGVGPKCANLTLAIACGEPFIAVDVHVHRITNRWGYVHTRTPEETLRELEHKLPRRYWIDINRLLVPFGKFICTGTRPKCAQCPLNDMCARVGVA</sequence>
<dbReference type="InterPro" id="IPR004035">
    <property type="entry name" value="Endouclease-III_FeS-bd_BS"/>
</dbReference>
<evidence type="ECO:0000256" key="5">
    <source>
        <dbReference type="ARBA" id="ARBA00022801"/>
    </source>
</evidence>
<dbReference type="EMBL" id="LGKN01000005">
    <property type="protein sequence ID" value="KPL87753.1"/>
    <property type="molecule type" value="Genomic_DNA"/>
</dbReference>
<dbReference type="Pfam" id="PF10576">
    <property type="entry name" value="EndIII_4Fe-2S"/>
    <property type="match status" value="1"/>
</dbReference>
<protein>
    <submittedName>
        <fullName evidence="12">DNA lyase</fullName>
    </submittedName>
</protein>
<evidence type="ECO:0000256" key="4">
    <source>
        <dbReference type="ARBA" id="ARBA00022763"/>
    </source>
</evidence>
<evidence type="ECO:0000256" key="1">
    <source>
        <dbReference type="ARBA" id="ARBA00001966"/>
    </source>
</evidence>
<dbReference type="InterPro" id="IPR023170">
    <property type="entry name" value="HhH_base_excis_C"/>
</dbReference>
<organism evidence="12 13">
    <name type="scientific">Ardenticatena maritima</name>
    <dbReference type="NCBI Taxonomy" id="872965"/>
    <lineage>
        <taxon>Bacteria</taxon>
        <taxon>Bacillati</taxon>
        <taxon>Chloroflexota</taxon>
        <taxon>Ardenticatenia</taxon>
        <taxon>Ardenticatenales</taxon>
        <taxon>Ardenticatenaceae</taxon>
        <taxon>Ardenticatena</taxon>
    </lineage>
</organism>
<dbReference type="InterPro" id="IPR003651">
    <property type="entry name" value="Endonuclease3_FeS-loop_motif"/>
</dbReference>
<dbReference type="AlphaFoldDB" id="A0A0P6YBY4"/>
<dbReference type="SMART" id="SM00525">
    <property type="entry name" value="FES"/>
    <property type="match status" value="1"/>
</dbReference>
<evidence type="ECO:0000259" key="11">
    <source>
        <dbReference type="SMART" id="SM00478"/>
    </source>
</evidence>
<dbReference type="GO" id="GO:0006285">
    <property type="term" value="P:base-excision repair, AP site formation"/>
    <property type="evidence" value="ECO:0007669"/>
    <property type="project" value="TreeGrafter"/>
</dbReference>
<dbReference type="PATRIC" id="fig|872965.6.peg.1885"/>
<accession>A0A0P6YBY4</accession>
<dbReference type="Proteomes" id="UP000050502">
    <property type="component" value="Unassembled WGS sequence"/>
</dbReference>
<evidence type="ECO:0000256" key="6">
    <source>
        <dbReference type="ARBA" id="ARBA00023004"/>
    </source>
</evidence>
<keyword evidence="10" id="KW-0326">Glycosidase</keyword>
<dbReference type="GO" id="GO:0016829">
    <property type="term" value="F:lyase activity"/>
    <property type="evidence" value="ECO:0007669"/>
    <property type="project" value="UniProtKB-KW"/>
</dbReference>
<dbReference type="PANTHER" id="PTHR43286">
    <property type="entry name" value="ENDONUCLEASE III-LIKE PROTEIN 1"/>
    <property type="match status" value="1"/>
</dbReference>
<comment type="cofactor">
    <cofactor evidence="1">
        <name>[4Fe-4S] cluster</name>
        <dbReference type="ChEBI" id="CHEBI:49883"/>
    </cofactor>
</comment>
<dbReference type="PIRSF" id="PIRSF001435">
    <property type="entry name" value="Nth"/>
    <property type="match status" value="1"/>
</dbReference>
<dbReference type="GO" id="GO:0006289">
    <property type="term" value="P:nucleotide-excision repair"/>
    <property type="evidence" value="ECO:0007669"/>
    <property type="project" value="TreeGrafter"/>
</dbReference>
<evidence type="ECO:0000256" key="7">
    <source>
        <dbReference type="ARBA" id="ARBA00023014"/>
    </source>
</evidence>
<reference evidence="12 13" key="1">
    <citation type="submission" date="2015-07" db="EMBL/GenBank/DDBJ databases">
        <title>Whole genome sequence of Ardenticatena maritima DSM 23922.</title>
        <authorList>
            <person name="Hemp J."/>
            <person name="Ward L.M."/>
            <person name="Pace L.A."/>
            <person name="Fischer W.W."/>
        </authorList>
    </citation>
    <scope>NUCLEOTIDE SEQUENCE [LARGE SCALE GENOMIC DNA]</scope>
    <source>
        <strain evidence="12 13">110S</strain>
    </source>
</reference>
<keyword evidence="3" id="KW-0479">Metal-binding</keyword>
<keyword evidence="8" id="KW-0234">DNA repair</keyword>
<dbReference type="Pfam" id="PF00730">
    <property type="entry name" value="HhH-GPD"/>
    <property type="match status" value="1"/>
</dbReference>
<dbReference type="PANTHER" id="PTHR43286:SF1">
    <property type="entry name" value="ENDONUCLEASE III-LIKE PROTEIN 1"/>
    <property type="match status" value="1"/>
</dbReference>
<evidence type="ECO:0000256" key="10">
    <source>
        <dbReference type="ARBA" id="ARBA00023295"/>
    </source>
</evidence>
<keyword evidence="7" id="KW-0411">Iron-sulfur</keyword>
<dbReference type="Gene3D" id="1.10.1670.10">
    <property type="entry name" value="Helix-hairpin-Helix base-excision DNA repair enzymes (C-terminal)"/>
    <property type="match status" value="1"/>
</dbReference>
<comment type="similarity">
    <text evidence="2">Belongs to the Nth/MutY family.</text>
</comment>
<dbReference type="Gene3D" id="1.10.340.30">
    <property type="entry name" value="Hypothetical protein, domain 2"/>
    <property type="match status" value="1"/>
</dbReference>
<dbReference type="GO" id="GO:0046872">
    <property type="term" value="F:metal ion binding"/>
    <property type="evidence" value="ECO:0007669"/>
    <property type="project" value="UniProtKB-KW"/>
</dbReference>
<dbReference type="FunFam" id="1.10.340.30:FF:000001">
    <property type="entry name" value="Endonuclease III"/>
    <property type="match status" value="1"/>
</dbReference>
<evidence type="ECO:0000313" key="12">
    <source>
        <dbReference type="EMBL" id="KPL87753.1"/>
    </source>
</evidence>
<feature type="domain" description="HhH-GPD" evidence="11">
    <location>
        <begin position="47"/>
        <end position="194"/>
    </location>
</feature>